<evidence type="ECO:0000256" key="6">
    <source>
        <dbReference type="ARBA" id="ARBA00023136"/>
    </source>
</evidence>
<feature type="transmembrane region" description="Helical" evidence="7">
    <location>
        <begin position="201"/>
        <end position="225"/>
    </location>
</feature>
<dbReference type="CDD" id="cd06261">
    <property type="entry name" value="TM_PBP2"/>
    <property type="match status" value="1"/>
</dbReference>
<evidence type="ECO:0000256" key="4">
    <source>
        <dbReference type="ARBA" id="ARBA00022692"/>
    </source>
</evidence>
<feature type="transmembrane region" description="Helical" evidence="7">
    <location>
        <begin position="12"/>
        <end position="35"/>
    </location>
</feature>
<comment type="subcellular location">
    <subcellularLocation>
        <location evidence="1 7">Cell membrane</location>
        <topology evidence="1 7">Multi-pass membrane protein</topology>
    </subcellularLocation>
</comment>
<keyword evidence="10" id="KW-1185">Reference proteome</keyword>
<dbReference type="Pfam" id="PF00528">
    <property type="entry name" value="BPD_transp_1"/>
    <property type="match status" value="1"/>
</dbReference>
<dbReference type="InterPro" id="IPR035906">
    <property type="entry name" value="MetI-like_sf"/>
</dbReference>
<evidence type="ECO:0000256" key="2">
    <source>
        <dbReference type="ARBA" id="ARBA00022448"/>
    </source>
</evidence>
<comment type="caution">
    <text evidence="9">The sequence shown here is derived from an EMBL/GenBank/DDBJ whole genome shotgun (WGS) entry which is preliminary data.</text>
</comment>
<name>A0ABY1PKK2_9RHOB</name>
<keyword evidence="4 7" id="KW-0812">Transmembrane</keyword>
<dbReference type="InterPro" id="IPR000515">
    <property type="entry name" value="MetI-like"/>
</dbReference>
<keyword evidence="5 7" id="KW-1133">Transmembrane helix</keyword>
<feature type="transmembrane region" description="Helical" evidence="7">
    <location>
        <begin position="237"/>
        <end position="258"/>
    </location>
</feature>
<dbReference type="PANTHER" id="PTHR32243:SF18">
    <property type="entry name" value="INNER MEMBRANE ABC TRANSPORTER PERMEASE PROTEIN YCJP"/>
    <property type="match status" value="1"/>
</dbReference>
<evidence type="ECO:0000256" key="5">
    <source>
        <dbReference type="ARBA" id="ARBA00022989"/>
    </source>
</evidence>
<evidence type="ECO:0000256" key="1">
    <source>
        <dbReference type="ARBA" id="ARBA00004651"/>
    </source>
</evidence>
<dbReference type="PROSITE" id="PS50928">
    <property type="entry name" value="ABC_TM1"/>
    <property type="match status" value="1"/>
</dbReference>
<feature type="domain" description="ABC transmembrane type-1" evidence="8">
    <location>
        <begin position="197"/>
        <end position="387"/>
    </location>
</feature>
<feature type="transmembrane region" description="Helical" evidence="7">
    <location>
        <begin position="368"/>
        <end position="387"/>
    </location>
</feature>
<feature type="transmembrane region" description="Helical" evidence="7">
    <location>
        <begin position="129"/>
        <end position="151"/>
    </location>
</feature>
<dbReference type="SUPFAM" id="SSF161098">
    <property type="entry name" value="MetI-like"/>
    <property type="match status" value="1"/>
</dbReference>
<keyword evidence="2 7" id="KW-0813">Transport</keyword>
<reference evidence="9 10" key="1">
    <citation type="submission" date="2017-05" db="EMBL/GenBank/DDBJ databases">
        <authorList>
            <person name="Varghese N."/>
            <person name="Submissions S."/>
        </authorList>
    </citation>
    <scope>NUCLEOTIDE SEQUENCE [LARGE SCALE GENOMIC DNA]</scope>
    <source>
        <strain evidence="9 10">DSM 29734</strain>
    </source>
</reference>
<organism evidence="9 10">
    <name type="scientific">Shimia sagamensis</name>
    <dbReference type="NCBI Taxonomy" id="1566352"/>
    <lineage>
        <taxon>Bacteria</taxon>
        <taxon>Pseudomonadati</taxon>
        <taxon>Pseudomonadota</taxon>
        <taxon>Alphaproteobacteria</taxon>
        <taxon>Rhodobacterales</taxon>
        <taxon>Roseobacteraceae</taxon>
    </lineage>
</organism>
<feature type="transmembrane region" description="Helical" evidence="7">
    <location>
        <begin position="309"/>
        <end position="334"/>
    </location>
</feature>
<evidence type="ECO:0000313" key="9">
    <source>
        <dbReference type="EMBL" id="SMP36283.1"/>
    </source>
</evidence>
<evidence type="ECO:0000313" key="10">
    <source>
        <dbReference type="Proteomes" id="UP001157961"/>
    </source>
</evidence>
<dbReference type="RefSeq" id="WP_283428021.1">
    <property type="nucleotide sequence ID" value="NZ_FXTY01000015.1"/>
</dbReference>
<dbReference type="Gene3D" id="1.10.3720.10">
    <property type="entry name" value="MetI-like"/>
    <property type="match status" value="1"/>
</dbReference>
<accession>A0ABY1PKK2</accession>
<dbReference type="EMBL" id="FXTY01000015">
    <property type="protein sequence ID" value="SMP36283.1"/>
    <property type="molecule type" value="Genomic_DNA"/>
</dbReference>
<feature type="transmembrane region" description="Helical" evidence="7">
    <location>
        <begin position="66"/>
        <end position="86"/>
    </location>
</feature>
<gene>
    <name evidence="9" type="ORF">SAMN06265373_1154</name>
</gene>
<feature type="transmembrane region" description="Helical" evidence="7">
    <location>
        <begin position="92"/>
        <end position="117"/>
    </location>
</feature>
<proteinExistence type="inferred from homology"/>
<keyword evidence="6 7" id="KW-0472">Membrane</keyword>
<evidence type="ECO:0000256" key="3">
    <source>
        <dbReference type="ARBA" id="ARBA00022475"/>
    </source>
</evidence>
<sequence>MSLLRFGYVSGPVIGAIWLFVLATTISVTMSFATGDAFRPALASSLVLGALAGWIAVIPQNKTTKIAMISAFVFAISLTGFGPIVMQSTATSQGFVAILLAIVMGWSIVAILVDVPFGSLSRHEMEEAWIRFLTGFGYIFFTAIVLIPFYVMVMTSLKSQSDLLQNPLDFSLDFNKGTALFRSYYELFRDFNFGTYMWTSFYVSVLTVLITLAFSIPGAYAVARLNFRGQKAFSRSILLIYMVPMIVLALPIYIAFSVTGLRNTVIGIILIYPVTTIPVALYMLQGYFRGLPPEVEEAGLMDGLNRLQVIWKITLPLALPALASVSLYVFMIAWNEFLLAFMLLDDPSKFTLTRGVAMLNSSEIPREHLMAGAVIATVPVMVLFLGLEKFMTKGLTAGSVKG</sequence>
<dbReference type="Proteomes" id="UP001157961">
    <property type="component" value="Unassembled WGS sequence"/>
</dbReference>
<dbReference type="PANTHER" id="PTHR32243">
    <property type="entry name" value="MALTOSE TRANSPORT SYSTEM PERMEASE-RELATED"/>
    <property type="match status" value="1"/>
</dbReference>
<dbReference type="InterPro" id="IPR050901">
    <property type="entry name" value="BP-dep_ABC_trans_perm"/>
</dbReference>
<evidence type="ECO:0000256" key="7">
    <source>
        <dbReference type="RuleBase" id="RU363032"/>
    </source>
</evidence>
<evidence type="ECO:0000259" key="8">
    <source>
        <dbReference type="PROSITE" id="PS50928"/>
    </source>
</evidence>
<protein>
    <submittedName>
        <fullName evidence="9">Carbohydrate ABC transporter membrane protein 2, CUT1 family</fullName>
    </submittedName>
</protein>
<feature type="transmembrane region" description="Helical" evidence="7">
    <location>
        <begin position="264"/>
        <end position="288"/>
    </location>
</feature>
<keyword evidence="3" id="KW-1003">Cell membrane</keyword>
<feature type="transmembrane region" description="Helical" evidence="7">
    <location>
        <begin position="41"/>
        <end position="59"/>
    </location>
</feature>
<comment type="similarity">
    <text evidence="7">Belongs to the binding-protein-dependent transport system permease family.</text>
</comment>